<keyword evidence="4" id="KW-1003">Cell membrane</keyword>
<evidence type="ECO:0000256" key="9">
    <source>
        <dbReference type="ARBA" id="ARBA00023122"/>
    </source>
</evidence>
<dbReference type="PANTHER" id="PTHR12064">
    <property type="entry name" value="METAL TRANSPORTER CNNM"/>
    <property type="match status" value="1"/>
</dbReference>
<gene>
    <name evidence="18" type="primary">cnnm1</name>
</gene>
<dbReference type="InterPro" id="IPR057492">
    <property type="entry name" value="Ig_CNNM1/2/4_N"/>
</dbReference>
<dbReference type="Pfam" id="PF01595">
    <property type="entry name" value="CNNM"/>
    <property type="match status" value="1"/>
</dbReference>
<dbReference type="AlphaFoldDB" id="A0A673AL45"/>
<dbReference type="PANTHER" id="PTHR12064:SF80">
    <property type="entry name" value="METAL TRANSPORTER"/>
    <property type="match status" value="1"/>
</dbReference>
<evidence type="ECO:0000256" key="6">
    <source>
        <dbReference type="ARBA" id="ARBA00022737"/>
    </source>
</evidence>
<dbReference type="CDD" id="cd04590">
    <property type="entry name" value="CBS_pair_CorC_HlyC_assoc"/>
    <property type="match status" value="1"/>
</dbReference>
<keyword evidence="5 12" id="KW-0812">Transmembrane</keyword>
<feature type="region of interest" description="Disordered" evidence="14">
    <location>
        <begin position="721"/>
        <end position="780"/>
    </location>
</feature>
<feature type="chain" id="PRO_5025472388" description="Metal transporter" evidence="15">
    <location>
        <begin position="37"/>
        <end position="850"/>
    </location>
</feature>
<comment type="subcellular location">
    <subcellularLocation>
        <location evidence="1 13">Cell membrane</location>
        <topology evidence="1 13">Multi-pass membrane protein</topology>
    </subcellularLocation>
</comment>
<proteinExistence type="inferred from homology"/>
<evidence type="ECO:0000256" key="14">
    <source>
        <dbReference type="SAM" id="MobiDB-lite"/>
    </source>
</evidence>
<dbReference type="InParanoid" id="A0A673AL45"/>
<feature type="transmembrane region" description="Helical" evidence="13">
    <location>
        <begin position="307"/>
        <end position="327"/>
    </location>
</feature>
<feature type="transmembrane region" description="Helical" evidence="13">
    <location>
        <begin position="276"/>
        <end position="295"/>
    </location>
</feature>
<evidence type="ECO:0000256" key="7">
    <source>
        <dbReference type="ARBA" id="ARBA00022989"/>
    </source>
</evidence>
<dbReference type="Gene3D" id="3.10.580.10">
    <property type="entry name" value="CBS-domain"/>
    <property type="match status" value="1"/>
</dbReference>
<comment type="function">
    <text evidence="13">Metal transporter.</text>
</comment>
<organism evidence="18 19">
    <name type="scientific">Sphaeramia orbicularis</name>
    <name type="common">orbiculate cardinalfish</name>
    <dbReference type="NCBI Taxonomy" id="375764"/>
    <lineage>
        <taxon>Eukaryota</taxon>
        <taxon>Metazoa</taxon>
        <taxon>Chordata</taxon>
        <taxon>Craniata</taxon>
        <taxon>Vertebrata</taxon>
        <taxon>Euteleostomi</taxon>
        <taxon>Actinopterygii</taxon>
        <taxon>Neopterygii</taxon>
        <taxon>Teleostei</taxon>
        <taxon>Neoteleostei</taxon>
        <taxon>Acanthomorphata</taxon>
        <taxon>Gobiaria</taxon>
        <taxon>Kurtiformes</taxon>
        <taxon>Apogonoidei</taxon>
        <taxon>Apogonidae</taxon>
        <taxon>Apogoninae</taxon>
        <taxon>Sphaeramia</taxon>
    </lineage>
</organism>
<feature type="compositionally biased region" description="Polar residues" evidence="14">
    <location>
        <begin position="721"/>
        <end position="730"/>
    </location>
</feature>
<dbReference type="FunFam" id="3.10.580.10:FF:000001">
    <property type="entry name" value="Putative metal transporter CNNM3 isoform 2"/>
    <property type="match status" value="1"/>
</dbReference>
<dbReference type="InterPro" id="IPR044751">
    <property type="entry name" value="Ion_transp-like_CBS"/>
</dbReference>
<keyword evidence="10 12" id="KW-0472">Membrane</keyword>
<evidence type="ECO:0000259" key="17">
    <source>
        <dbReference type="PROSITE" id="PS51846"/>
    </source>
</evidence>
<evidence type="ECO:0000256" key="10">
    <source>
        <dbReference type="ARBA" id="ARBA00023136"/>
    </source>
</evidence>
<name>A0A673AL45_9TELE</name>
<dbReference type="PROSITE" id="PS51846">
    <property type="entry name" value="CNNM"/>
    <property type="match status" value="1"/>
</dbReference>
<evidence type="ECO:0000256" key="12">
    <source>
        <dbReference type="PROSITE-ProRule" id="PRU01193"/>
    </source>
</evidence>
<dbReference type="Gene3D" id="2.60.120.10">
    <property type="entry name" value="Jelly Rolls"/>
    <property type="match status" value="1"/>
</dbReference>
<dbReference type="GO" id="GO:0005886">
    <property type="term" value="C:plasma membrane"/>
    <property type="evidence" value="ECO:0007669"/>
    <property type="project" value="UniProtKB-SubCell"/>
</dbReference>
<dbReference type="GO" id="GO:0006811">
    <property type="term" value="P:monoatomic ion transport"/>
    <property type="evidence" value="ECO:0007669"/>
    <property type="project" value="UniProtKB-KW"/>
</dbReference>
<keyword evidence="7 12" id="KW-1133">Transmembrane helix</keyword>
<dbReference type="PROSITE" id="PS51371">
    <property type="entry name" value="CBS"/>
    <property type="match status" value="1"/>
</dbReference>
<dbReference type="InterPro" id="IPR046342">
    <property type="entry name" value="CBS_dom_sf"/>
</dbReference>
<feature type="compositionally biased region" description="Basic and acidic residues" evidence="14">
    <location>
        <begin position="761"/>
        <end position="774"/>
    </location>
</feature>
<reference evidence="18" key="1">
    <citation type="submission" date="2019-06" db="EMBL/GenBank/DDBJ databases">
        <authorList>
            <consortium name="Wellcome Sanger Institute Data Sharing"/>
        </authorList>
    </citation>
    <scope>NUCLEOTIDE SEQUENCE [LARGE SCALE GENOMIC DNA]</scope>
</reference>
<evidence type="ECO:0000256" key="8">
    <source>
        <dbReference type="ARBA" id="ARBA00023065"/>
    </source>
</evidence>
<evidence type="ECO:0000256" key="2">
    <source>
        <dbReference type="ARBA" id="ARBA00010484"/>
    </source>
</evidence>
<keyword evidence="6" id="KW-0677">Repeat</keyword>
<keyword evidence="15" id="KW-0732">Signal</keyword>
<feature type="transmembrane region" description="Helical" evidence="13">
    <location>
        <begin position="249"/>
        <end position="270"/>
    </location>
</feature>
<keyword evidence="8" id="KW-0406">Ion transport</keyword>
<evidence type="ECO:0000256" key="4">
    <source>
        <dbReference type="ARBA" id="ARBA00022475"/>
    </source>
</evidence>
<comment type="similarity">
    <text evidence="2 13">Belongs to the ACDP family.</text>
</comment>
<keyword evidence="3" id="KW-0813">Transport</keyword>
<dbReference type="InterPro" id="IPR045095">
    <property type="entry name" value="ACDP"/>
</dbReference>
<evidence type="ECO:0000313" key="19">
    <source>
        <dbReference type="Proteomes" id="UP000472271"/>
    </source>
</evidence>
<dbReference type="SUPFAM" id="SSF54631">
    <property type="entry name" value="CBS-domain pair"/>
    <property type="match status" value="1"/>
</dbReference>
<dbReference type="Pfam" id="PF25511">
    <property type="entry name" value="Ig_CNNM4_N"/>
    <property type="match status" value="1"/>
</dbReference>
<feature type="signal peptide" evidence="15">
    <location>
        <begin position="1"/>
        <end position="36"/>
    </location>
</feature>
<reference evidence="18" key="2">
    <citation type="submission" date="2025-08" db="UniProtKB">
        <authorList>
            <consortium name="Ensembl"/>
        </authorList>
    </citation>
    <scope>IDENTIFICATION</scope>
</reference>
<dbReference type="Pfam" id="PF00571">
    <property type="entry name" value="CBS"/>
    <property type="match status" value="1"/>
</dbReference>
<sequence length="850" mass="95125">MAADAADALCSILHPHRLPLLFLTVTLSSLPAPTAALLGVRPEDTQSGELSVQDGILRATEGTRFMLRVYYSASPGADHPNSPNITTPAAPWIAFIEEPGGDSGDAERRVRSGGNLCAEENARSSDIELLGSFRSTSSHNSVLVELFAKDLRRGEVIKYYSMCAFDGVKWEHLSTKDFWLAVAEKPPEGDVWLQAGVSVLLLGLSALCSGLNISMLALDPVELRVLQNSGTEKEQKYARKIESVRKHGNYILCTVVLGNVLTNTCFVVWMCQILGMTAFSTASCTLGIFFIGEILPHSVASRHSLAIASKTLCATRLLMLVFFPIAYPVSKILDIMLHQEISSFYTREKLVAMLRVTDPYHDLVKEELNIIQGALELRTKTVEDVLTPLSDCYMLSSDAALDFCTMSDVMQSGFTRIPVYENERSNIVDILFVKDLAFVDPDDCTPLKTITQFYKHPMHCVFNDTKLDVMLEEFKRGKSHLAVVQRVNSEGEGDPFYEVMGIVTLEDVIEEIIKSEIVDETDLYTDNRTKRRVSNHERKQQDFSIFKLAENELKVKISPQLLLATHRFLATEVEPFRPCHLSEKILLRLIKHPSVVQEVKFNPKNKHSPQHYLFQRNKPVDYFVLILQGRVEVEIGKEALRFENGAFSYYGMPALIPPLPIGQRYSSRASGLNQSDSLLSGGSVGQLTMGGGIYLPDYSVRQLTDLQIIKITRNHYQNALTATRMDSSPQTPDPVDSDTKGRPVPEARSHASPMPLTTSHLNERNRIVRSKSDGQRSPNDTVFLRMDEIPYIHEDRPENHGENGEGSSVTGVYVFCNMWHLFNKKQKKSLYSADISWALGGCFKIFFCLI</sequence>
<dbReference type="Pfam" id="PF25562">
    <property type="entry name" value="CNBH_CNNM2_C"/>
    <property type="match status" value="1"/>
</dbReference>
<evidence type="ECO:0000256" key="11">
    <source>
        <dbReference type="PROSITE-ProRule" id="PRU00703"/>
    </source>
</evidence>
<accession>A0A673AL45</accession>
<reference evidence="18" key="3">
    <citation type="submission" date="2025-09" db="UniProtKB">
        <authorList>
            <consortium name="Ensembl"/>
        </authorList>
    </citation>
    <scope>IDENTIFICATION</scope>
</reference>
<protein>
    <recommendedName>
        <fullName evidence="13">Metal transporter</fullName>
    </recommendedName>
</protein>
<feature type="domain" description="CNNM transmembrane" evidence="17">
    <location>
        <begin position="187"/>
        <end position="367"/>
    </location>
</feature>
<dbReference type="InterPro" id="IPR018490">
    <property type="entry name" value="cNMP-bd_dom_sf"/>
</dbReference>
<dbReference type="SUPFAM" id="SSF51206">
    <property type="entry name" value="cAMP-binding domain-like"/>
    <property type="match status" value="1"/>
</dbReference>
<evidence type="ECO:0000313" key="18">
    <source>
        <dbReference type="Ensembl" id="ENSSORP00005029964.1"/>
    </source>
</evidence>
<feature type="compositionally biased region" description="Basic and acidic residues" evidence="14">
    <location>
        <begin position="737"/>
        <end position="749"/>
    </location>
</feature>
<dbReference type="Ensembl" id="ENSSORT00005030806.1">
    <property type="protein sequence ID" value="ENSSORP00005029964.1"/>
    <property type="gene ID" value="ENSSORG00005014318.1"/>
</dbReference>
<evidence type="ECO:0000259" key="16">
    <source>
        <dbReference type="PROSITE" id="PS51371"/>
    </source>
</evidence>
<dbReference type="InterPro" id="IPR014710">
    <property type="entry name" value="RmlC-like_jellyroll"/>
</dbReference>
<evidence type="ECO:0000256" key="15">
    <source>
        <dbReference type="SAM" id="SignalP"/>
    </source>
</evidence>
<dbReference type="InterPro" id="IPR000644">
    <property type="entry name" value="CBS_dom"/>
</dbReference>
<dbReference type="GO" id="GO:0010960">
    <property type="term" value="P:magnesium ion homeostasis"/>
    <property type="evidence" value="ECO:0007669"/>
    <property type="project" value="InterPro"/>
</dbReference>
<evidence type="ECO:0000256" key="13">
    <source>
        <dbReference type="RuleBase" id="RU369091"/>
    </source>
</evidence>
<keyword evidence="19" id="KW-1185">Reference proteome</keyword>
<dbReference type="InterPro" id="IPR002550">
    <property type="entry name" value="CNNM"/>
</dbReference>
<evidence type="ECO:0000256" key="1">
    <source>
        <dbReference type="ARBA" id="ARBA00004651"/>
    </source>
</evidence>
<evidence type="ECO:0000256" key="5">
    <source>
        <dbReference type="ARBA" id="ARBA00022692"/>
    </source>
</evidence>
<evidence type="ECO:0000256" key="3">
    <source>
        <dbReference type="ARBA" id="ARBA00022448"/>
    </source>
</evidence>
<dbReference type="GO" id="GO:0022857">
    <property type="term" value="F:transmembrane transporter activity"/>
    <property type="evidence" value="ECO:0007669"/>
    <property type="project" value="UniProtKB-UniRule"/>
</dbReference>
<feature type="domain" description="CBS" evidence="16">
    <location>
        <begin position="454"/>
        <end position="520"/>
    </location>
</feature>
<keyword evidence="9 11" id="KW-0129">CBS domain</keyword>
<dbReference type="Proteomes" id="UP000472271">
    <property type="component" value="Chromosome 15"/>
</dbReference>